<dbReference type="GO" id="GO:1901911">
    <property type="term" value="P:adenosine 5'-(hexahydrogen pentaphosphate) catabolic process"/>
    <property type="evidence" value="ECO:0007669"/>
    <property type="project" value="TreeGrafter"/>
</dbReference>
<protein>
    <submittedName>
        <fullName evidence="6">NUDIX hydrolase</fullName>
    </submittedName>
</protein>
<keyword evidence="8" id="KW-1185">Reference proteome</keyword>
<dbReference type="InterPro" id="IPR015797">
    <property type="entry name" value="NUDIX_hydrolase-like_dom_sf"/>
</dbReference>
<dbReference type="GO" id="GO:0046872">
    <property type="term" value="F:metal ion binding"/>
    <property type="evidence" value="ECO:0007669"/>
    <property type="project" value="UniProtKB-KW"/>
</dbReference>
<dbReference type="SUPFAM" id="SSF55811">
    <property type="entry name" value="Nudix"/>
    <property type="match status" value="1"/>
</dbReference>
<dbReference type="Proteomes" id="UP001057991">
    <property type="component" value="Chromosome"/>
</dbReference>
<reference evidence="7" key="2">
    <citation type="submission" date="2021-08" db="EMBL/GenBank/DDBJ databases">
        <authorList>
            <person name="Nwanade C."/>
            <person name="Wang M."/>
            <person name="Masoudi A."/>
            <person name="Yu Z."/>
            <person name="Liu J."/>
        </authorList>
    </citation>
    <scope>NUCLEOTIDE SEQUENCE</scope>
    <source>
        <strain evidence="7">S056</strain>
    </source>
</reference>
<dbReference type="STRING" id="154981.AKJ29_13915"/>
<dbReference type="GO" id="GO:0071543">
    <property type="term" value="P:diphosphoinositol polyphosphate metabolic process"/>
    <property type="evidence" value="ECO:0007669"/>
    <property type="project" value="TreeGrafter"/>
</dbReference>
<dbReference type="GO" id="GO:0034432">
    <property type="term" value="F:bis(5'-adenosyl)-pentaphosphatase activity"/>
    <property type="evidence" value="ECO:0007669"/>
    <property type="project" value="TreeGrafter"/>
</dbReference>
<comment type="cofactor">
    <cofactor evidence="1">
        <name>Mg(2+)</name>
        <dbReference type="ChEBI" id="CHEBI:18420"/>
    </cofactor>
</comment>
<dbReference type="AlphaFoldDB" id="A0A0P7IY96"/>
<dbReference type="GO" id="GO:1901907">
    <property type="term" value="P:diadenosine pentaphosphate catabolic process"/>
    <property type="evidence" value="ECO:0007669"/>
    <property type="project" value="TreeGrafter"/>
</dbReference>
<dbReference type="OrthoDB" id="7066910at2"/>
<dbReference type="EMBL" id="LKBA01000006">
    <property type="protein sequence ID" value="KPN63710.1"/>
    <property type="molecule type" value="Genomic_DNA"/>
</dbReference>
<evidence type="ECO:0000256" key="3">
    <source>
        <dbReference type="ARBA" id="ARBA00022801"/>
    </source>
</evidence>
<dbReference type="Gene3D" id="3.90.79.10">
    <property type="entry name" value="Nucleoside Triphosphate Pyrophosphohydrolase"/>
    <property type="match status" value="1"/>
</dbReference>
<dbReference type="EMBL" id="CP080776">
    <property type="protein sequence ID" value="UWP94774.1"/>
    <property type="molecule type" value="Genomic_DNA"/>
</dbReference>
<dbReference type="CDD" id="cd04666">
    <property type="entry name" value="NUDIX_DIPP2_like_Nudt4"/>
    <property type="match status" value="1"/>
</dbReference>
<dbReference type="GO" id="GO:1901909">
    <property type="term" value="P:diadenosine hexaphosphate catabolic process"/>
    <property type="evidence" value="ECO:0007669"/>
    <property type="project" value="TreeGrafter"/>
</dbReference>
<dbReference type="PANTHER" id="PTHR12629">
    <property type="entry name" value="DIPHOSPHOINOSITOL POLYPHOSPHATE PHOSPHOHYDROLASE"/>
    <property type="match status" value="1"/>
</dbReference>
<dbReference type="GO" id="GO:0000298">
    <property type="term" value="F:endopolyphosphatase activity"/>
    <property type="evidence" value="ECO:0007669"/>
    <property type="project" value="TreeGrafter"/>
</dbReference>
<dbReference type="GO" id="GO:0005737">
    <property type="term" value="C:cytoplasm"/>
    <property type="evidence" value="ECO:0007669"/>
    <property type="project" value="TreeGrafter"/>
</dbReference>
<dbReference type="InterPro" id="IPR000086">
    <property type="entry name" value="NUDIX_hydrolase_dom"/>
</dbReference>
<evidence type="ECO:0000313" key="7">
    <source>
        <dbReference type="EMBL" id="UWP94774.1"/>
    </source>
</evidence>
<dbReference type="RefSeq" id="WP_055190320.1">
    <property type="nucleotide sequence ID" value="NZ_CP080774.1"/>
</dbReference>
<evidence type="ECO:0000256" key="2">
    <source>
        <dbReference type="ARBA" id="ARBA00022723"/>
    </source>
</evidence>
<accession>A0A0P7IY96</accession>
<keyword evidence="4" id="KW-0460">Magnesium</keyword>
<reference evidence="6 8" key="1">
    <citation type="submission" date="2015-09" db="EMBL/GenBank/DDBJ databases">
        <title>Draft genome sequence of Aliiroseovarius crassostreae CV919-312TSm, the causative agent of Roseovarius Oyster Disease (formerly Juvenile Oyster Disease).</title>
        <authorList>
            <person name="Kessner L."/>
            <person name="Spinard E."/>
            <person name="Nelson D."/>
        </authorList>
    </citation>
    <scope>NUCLEOTIDE SEQUENCE [LARGE SCALE GENOMIC DNA]</scope>
    <source>
        <strain evidence="6 8">CV919-312</strain>
    </source>
</reference>
<dbReference type="GO" id="GO:0008486">
    <property type="term" value="F:diphosphoinositol-polyphosphate diphosphatase activity"/>
    <property type="evidence" value="ECO:0007669"/>
    <property type="project" value="TreeGrafter"/>
</dbReference>
<evidence type="ECO:0000259" key="5">
    <source>
        <dbReference type="PROSITE" id="PS51462"/>
    </source>
</evidence>
<feature type="domain" description="Nudix hydrolase" evidence="5">
    <location>
        <begin position="20"/>
        <end position="152"/>
    </location>
</feature>
<dbReference type="GO" id="GO:0034431">
    <property type="term" value="F:bis(5'-adenosyl)-hexaphosphatase activity"/>
    <property type="evidence" value="ECO:0007669"/>
    <property type="project" value="TreeGrafter"/>
</dbReference>
<evidence type="ECO:0000313" key="6">
    <source>
        <dbReference type="EMBL" id="KPN63710.1"/>
    </source>
</evidence>
<dbReference type="Pfam" id="PF00293">
    <property type="entry name" value="NUDIX"/>
    <property type="match status" value="1"/>
</dbReference>
<name>A0A0P7IY96_9RHOB</name>
<dbReference type="PROSITE" id="PS51462">
    <property type="entry name" value="NUDIX"/>
    <property type="match status" value="1"/>
</dbReference>
<dbReference type="InterPro" id="IPR047198">
    <property type="entry name" value="DDP-like_NUDIX"/>
</dbReference>
<dbReference type="Proteomes" id="UP000050471">
    <property type="component" value="Unassembled WGS sequence"/>
</dbReference>
<evidence type="ECO:0000313" key="8">
    <source>
        <dbReference type="Proteomes" id="UP000050471"/>
    </source>
</evidence>
<sequence length="152" mass="17157">MPQILKYAWEEYVAPLFRRPSYPQVAALCYRGKGEEKEVLLVTSRGTGRWILPKGWPMEGKAAPDAAAQEAWEEAGVKEAKLGHMPVGAFSYEKALDNGLVTRCEATVFPLKVKKLADEFPESHERTRKWVAPEKAAKMVDEPGLKRLLRNF</sequence>
<gene>
    <name evidence="6" type="ORF">AKJ29_13915</name>
    <name evidence="7" type="ORF">K3X48_11215</name>
</gene>
<keyword evidence="3 6" id="KW-0378">Hydrolase</keyword>
<keyword evidence="2" id="KW-0479">Metal-binding</keyword>
<evidence type="ECO:0000256" key="1">
    <source>
        <dbReference type="ARBA" id="ARBA00001946"/>
    </source>
</evidence>
<proteinExistence type="predicted"/>
<organism evidence="6 8">
    <name type="scientific">Aliiroseovarius crassostreae</name>
    <dbReference type="NCBI Taxonomy" id="154981"/>
    <lineage>
        <taxon>Bacteria</taxon>
        <taxon>Pseudomonadati</taxon>
        <taxon>Pseudomonadota</taxon>
        <taxon>Alphaproteobacteria</taxon>
        <taxon>Rhodobacterales</taxon>
        <taxon>Paracoccaceae</taxon>
        <taxon>Aliiroseovarius</taxon>
    </lineage>
</organism>
<evidence type="ECO:0000256" key="4">
    <source>
        <dbReference type="ARBA" id="ARBA00022842"/>
    </source>
</evidence>
<dbReference type="PANTHER" id="PTHR12629:SF0">
    <property type="entry name" value="DIPHOSPHOINOSITOL-POLYPHOSPHATE DIPHOSPHATASE"/>
    <property type="match status" value="1"/>
</dbReference>